<keyword evidence="3 6" id="KW-0732">Signal</keyword>
<dbReference type="SMART" id="SM00134">
    <property type="entry name" value="LU"/>
    <property type="match status" value="1"/>
</dbReference>
<dbReference type="CDD" id="cd23573">
    <property type="entry name" value="TFP_LU_ECD_PSCA"/>
    <property type="match status" value="1"/>
</dbReference>
<evidence type="ECO:0000256" key="3">
    <source>
        <dbReference type="ARBA" id="ARBA00022729"/>
    </source>
</evidence>
<evidence type="ECO:0000256" key="6">
    <source>
        <dbReference type="SAM" id="SignalP"/>
    </source>
</evidence>
<feature type="domain" description="UPAR/Ly6" evidence="7">
    <location>
        <begin position="21"/>
        <end position="106"/>
    </location>
</feature>
<keyword evidence="9" id="KW-1185">Reference proteome</keyword>
<sequence>MKALPVLLLGALLCLDSGSSLQCYSCSSQLSNSKCMTKKDCGEKDTCRTEVIRIVGLFSIISKGCDSSCEATYQDFNVGNRNISCCSSDLCNINAAGSVRSSYGLAGGVAAGVLWTVLNSKF</sequence>
<evidence type="ECO:0000256" key="1">
    <source>
        <dbReference type="ARBA" id="ARBA00004236"/>
    </source>
</evidence>
<dbReference type="Gene3D" id="2.10.60.10">
    <property type="entry name" value="CD59"/>
    <property type="match status" value="1"/>
</dbReference>
<reference evidence="8" key="2">
    <citation type="submission" date="2025-08" db="UniProtKB">
        <authorList>
            <consortium name="Ensembl"/>
        </authorList>
    </citation>
    <scope>IDENTIFICATION</scope>
</reference>
<dbReference type="InterPro" id="IPR045860">
    <property type="entry name" value="Snake_toxin-like_sf"/>
</dbReference>
<dbReference type="PANTHER" id="PTHR16983">
    <property type="entry name" value="UPAR/LY6 DOMAIN-CONTAINING PROTEIN"/>
    <property type="match status" value="1"/>
</dbReference>
<feature type="signal peptide" evidence="6">
    <location>
        <begin position="1"/>
        <end position="20"/>
    </location>
</feature>
<dbReference type="SUPFAM" id="SSF57302">
    <property type="entry name" value="Snake toxin-like"/>
    <property type="match status" value="1"/>
</dbReference>
<evidence type="ECO:0000259" key="7">
    <source>
        <dbReference type="SMART" id="SM00134"/>
    </source>
</evidence>
<evidence type="ECO:0000256" key="4">
    <source>
        <dbReference type="ARBA" id="ARBA00023136"/>
    </source>
</evidence>
<dbReference type="Ensembl" id="ENSCUST00005007031.1">
    <property type="protein sequence ID" value="ENSCUSP00005006781.1"/>
    <property type="gene ID" value="ENSCUSG00005004239.1"/>
</dbReference>
<evidence type="ECO:0000256" key="5">
    <source>
        <dbReference type="ARBA" id="ARBA00023180"/>
    </source>
</evidence>
<dbReference type="RefSeq" id="XP_032930293.1">
    <property type="nucleotide sequence ID" value="XM_033074402.1"/>
</dbReference>
<keyword evidence="2" id="KW-1003">Cell membrane</keyword>
<organism evidence="8 9">
    <name type="scientific">Catharus ustulatus</name>
    <name type="common">Russet-backed thrush</name>
    <name type="synonym">Hylocichla ustulatus</name>
    <dbReference type="NCBI Taxonomy" id="91951"/>
    <lineage>
        <taxon>Eukaryota</taxon>
        <taxon>Metazoa</taxon>
        <taxon>Chordata</taxon>
        <taxon>Craniata</taxon>
        <taxon>Vertebrata</taxon>
        <taxon>Euteleostomi</taxon>
        <taxon>Archelosauria</taxon>
        <taxon>Archosauria</taxon>
        <taxon>Dinosauria</taxon>
        <taxon>Saurischia</taxon>
        <taxon>Theropoda</taxon>
        <taxon>Coelurosauria</taxon>
        <taxon>Aves</taxon>
        <taxon>Neognathae</taxon>
        <taxon>Neoaves</taxon>
        <taxon>Telluraves</taxon>
        <taxon>Australaves</taxon>
        <taxon>Passeriformes</taxon>
        <taxon>Turdidae</taxon>
        <taxon>Catharus</taxon>
    </lineage>
</organism>
<comment type="subcellular location">
    <subcellularLocation>
        <location evidence="1">Cell membrane</location>
    </subcellularLocation>
</comment>
<dbReference type="GO" id="GO:0005886">
    <property type="term" value="C:plasma membrane"/>
    <property type="evidence" value="ECO:0007669"/>
    <property type="project" value="UniProtKB-SubCell"/>
</dbReference>
<dbReference type="FunFam" id="2.10.60.10:FF:000003">
    <property type="entry name" value="lymphocyte antigen 6E isoform X1"/>
    <property type="match status" value="1"/>
</dbReference>
<protein>
    <submittedName>
        <fullName evidence="8">Prostate stem cell antigen</fullName>
    </submittedName>
</protein>
<reference evidence="8" key="3">
    <citation type="submission" date="2025-09" db="UniProtKB">
        <authorList>
            <consortium name="Ensembl"/>
        </authorList>
    </citation>
    <scope>IDENTIFICATION</scope>
</reference>
<evidence type="ECO:0000313" key="9">
    <source>
        <dbReference type="Proteomes" id="UP000694563"/>
    </source>
</evidence>
<feature type="chain" id="PRO_5034158749" evidence="6">
    <location>
        <begin position="21"/>
        <end position="122"/>
    </location>
</feature>
<dbReference type="OrthoDB" id="5945173at2759"/>
<reference evidence="8" key="1">
    <citation type="submission" date="2020-10" db="EMBL/GenBank/DDBJ databases">
        <title>Catharus ustulatus (Swainson's thrush) genome, bCatUst1, primary haplotype v2.</title>
        <authorList>
            <person name="Delmore K."/>
            <person name="Vafadar M."/>
            <person name="Formenti G."/>
            <person name="Chow W."/>
            <person name="Pelan S."/>
            <person name="Howe K."/>
            <person name="Rhie A."/>
            <person name="Mountcastle J."/>
            <person name="Haase B."/>
            <person name="Fedrigo O."/>
            <person name="Jarvis E.D."/>
        </authorList>
    </citation>
    <scope>NUCLEOTIDE SEQUENCE [LARGE SCALE GENOMIC DNA]</scope>
</reference>
<dbReference type="InterPro" id="IPR051110">
    <property type="entry name" value="Ly-6/neurotoxin-like_GPI-ap"/>
</dbReference>
<dbReference type="InterPro" id="IPR016054">
    <property type="entry name" value="LY6_UPA_recep-like"/>
</dbReference>
<dbReference type="PANTHER" id="PTHR16983:SF1">
    <property type="entry name" value="PROSTATE STEM CELL ANTIGEN"/>
    <property type="match status" value="1"/>
</dbReference>
<keyword evidence="5" id="KW-0325">Glycoprotein</keyword>
<dbReference type="GeneID" id="117003992"/>
<dbReference type="Proteomes" id="UP000694563">
    <property type="component" value="Chromosome 1"/>
</dbReference>
<proteinExistence type="predicted"/>
<dbReference type="Pfam" id="PF00087">
    <property type="entry name" value="Toxin_TOLIP"/>
    <property type="match status" value="1"/>
</dbReference>
<evidence type="ECO:0000256" key="2">
    <source>
        <dbReference type="ARBA" id="ARBA00022475"/>
    </source>
</evidence>
<evidence type="ECO:0000313" key="8">
    <source>
        <dbReference type="Ensembl" id="ENSCUSP00005006781.1"/>
    </source>
</evidence>
<dbReference type="InterPro" id="IPR035076">
    <property type="entry name" value="Toxin/TOLIP"/>
</dbReference>
<gene>
    <name evidence="8" type="primary">LOC117003992</name>
</gene>
<keyword evidence="4" id="KW-0472">Membrane</keyword>
<dbReference type="AlphaFoldDB" id="A0A8C3TZY6"/>
<accession>A0A8C3TZY6</accession>
<dbReference type="GO" id="GO:0030154">
    <property type="term" value="P:cell differentiation"/>
    <property type="evidence" value="ECO:0007669"/>
    <property type="project" value="UniProtKB-ARBA"/>
</dbReference>
<name>A0A8C3TZY6_CATUS</name>